<dbReference type="Proteomes" id="UP001285354">
    <property type="component" value="Unassembled WGS sequence"/>
</dbReference>
<feature type="transmembrane region" description="Helical" evidence="6">
    <location>
        <begin position="674"/>
        <end position="693"/>
    </location>
</feature>
<name>A0AAD9SX36_9HELO</name>
<feature type="transmembrane region" description="Helical" evidence="6">
    <location>
        <begin position="705"/>
        <end position="722"/>
    </location>
</feature>
<feature type="region of interest" description="Disordered" evidence="5">
    <location>
        <begin position="421"/>
        <end position="447"/>
    </location>
</feature>
<evidence type="ECO:0000256" key="5">
    <source>
        <dbReference type="SAM" id="MobiDB-lite"/>
    </source>
</evidence>
<dbReference type="EMBL" id="JAUBYV010000008">
    <property type="protein sequence ID" value="KAK2625137.1"/>
    <property type="molecule type" value="Genomic_DNA"/>
</dbReference>
<dbReference type="PANTHER" id="PTHR47804:SF1">
    <property type="entry name" value="DUF2421 DOMAIN-CONTAINING PROTEIN"/>
    <property type="match status" value="1"/>
</dbReference>
<dbReference type="PANTHER" id="PTHR47804">
    <property type="entry name" value="60S RIBOSOMAL PROTEIN L19"/>
    <property type="match status" value="1"/>
</dbReference>
<evidence type="ECO:0000256" key="6">
    <source>
        <dbReference type="SAM" id="Phobius"/>
    </source>
</evidence>
<dbReference type="InterPro" id="IPR049453">
    <property type="entry name" value="Memb_transporter_dom"/>
</dbReference>
<protein>
    <recommendedName>
        <fullName evidence="7">Integral membrane bound transporter domain-containing protein</fullName>
    </recommendedName>
</protein>
<feature type="transmembrane region" description="Helical" evidence="6">
    <location>
        <begin position="186"/>
        <end position="208"/>
    </location>
</feature>
<proteinExistence type="predicted"/>
<dbReference type="AlphaFoldDB" id="A0AAD9SX36"/>
<feature type="transmembrane region" description="Helical" evidence="6">
    <location>
        <begin position="751"/>
        <end position="769"/>
    </location>
</feature>
<evidence type="ECO:0000313" key="9">
    <source>
        <dbReference type="Proteomes" id="UP001285354"/>
    </source>
</evidence>
<comment type="caution">
    <text evidence="8">The sequence shown here is derived from an EMBL/GenBank/DDBJ whole genome shotgun (WGS) entry which is preliminary data.</text>
</comment>
<feature type="domain" description="Integral membrane bound transporter" evidence="7">
    <location>
        <begin position="697"/>
        <end position="833"/>
    </location>
</feature>
<organism evidence="8 9">
    <name type="scientific">Diplocarpon rosae</name>
    <dbReference type="NCBI Taxonomy" id="946125"/>
    <lineage>
        <taxon>Eukaryota</taxon>
        <taxon>Fungi</taxon>
        <taxon>Dikarya</taxon>
        <taxon>Ascomycota</taxon>
        <taxon>Pezizomycotina</taxon>
        <taxon>Leotiomycetes</taxon>
        <taxon>Helotiales</taxon>
        <taxon>Drepanopezizaceae</taxon>
        <taxon>Diplocarpon</taxon>
    </lineage>
</organism>
<sequence length="1063" mass="119430">MSSPSASDAPAPPSNRRFSRSKRGKLRNGTFILPGTGERVRRQITLRNPSNFDGPGRSVSTDSGILPLRRAYSQAGTFRTAVDNITEAWWESWAWMHTPVAKGIFKCSLAYLLGSMATFLPPLANFLGHQDGKHLVATITVYFHPSRSQGSMQEAILLGLGAFFYAVFISVSSMATSVFFESQLGMIELGYVLVLIVFVGGGLGFVGWFKQRYNAPLVSVSCSLTSLAIITVLTKENAIQVGVFSNDKIIQVMKMVLMGMASTTLVSLLIWPISARTEIRETMIQATDSLSEMLVLITRGFLSGSETELKSANFNKAQGRYKSVFSRLQTNLKEAKFEHYLLGTEEQYKLQASLVTCMQTLSQSIGGLRSAATTQFSLLQEISGAATPLSIQVSQQLGDLVAPKDQSRSDRDRFDTLTAIEEASEEGSGNEDHMNEEIDPLTRTDRQESAISLASSMPARTPSEIFARFIMHLGPSMKSLAYTISQILQELPFGEGPRYEIKINSHFTTSLTEALKLYSSARSDALKELYRSKELNRERPESIEADFEEVASSCGYFSFSLEDLASETQNFLSILSEYQEATEKPNSRSWNWLRFWKEQKQRYERGSNTVPEEEEALIPKPQQSVLPKDVPELMLERRKTRQWQSSISEENNKRSMYQKILNLVLFLSRDDIRFAVKVGLGASAYAMFAFIPLTRPLYQHWRGEWGLLSYMLVCSMTIGASNTTGWSRFIGTFIGAAIACFLWSITQGNPFGLALCGWLVSLPCFYIIVARGQGPFGRFIMLTYNLSCLYAYSLSIKDDDDDDDEGGVVPIITEIALHRVVAVLVGCAWGLVITRVIWPISARQKFKDGLSLLWLRMGLIWKRDPLSTLLEGESTNEYMDLREEFALHQYVLRLDSLRSAAMSEFELRGPFPAKSYERIMESTNKMLDSFHAMNVVIQKDLNASEGETLLLKYTADERAQLCSRISHLFQVLASSLKLEFPLSDAIPSTSNARDRLLAKIFQYRKNVARVEQDPNSPVVKDEDYEMIYAYILVTGQLAEELKRVEKEVEDLFGVMDENLFRLV</sequence>
<evidence type="ECO:0000313" key="8">
    <source>
        <dbReference type="EMBL" id="KAK2625137.1"/>
    </source>
</evidence>
<keyword evidence="9" id="KW-1185">Reference proteome</keyword>
<comment type="subcellular location">
    <subcellularLocation>
        <location evidence="1">Membrane</location>
        <topology evidence="1">Multi-pass membrane protein</topology>
    </subcellularLocation>
</comment>
<feature type="region of interest" description="Disordered" evidence="5">
    <location>
        <begin position="1"/>
        <end position="22"/>
    </location>
</feature>
<feature type="transmembrane region" description="Helical" evidence="6">
    <location>
        <begin position="253"/>
        <end position="273"/>
    </location>
</feature>
<feature type="compositionally biased region" description="Basic and acidic residues" evidence="5">
    <location>
        <begin position="430"/>
        <end position="447"/>
    </location>
</feature>
<evidence type="ECO:0000256" key="3">
    <source>
        <dbReference type="ARBA" id="ARBA00022989"/>
    </source>
</evidence>
<evidence type="ECO:0000256" key="1">
    <source>
        <dbReference type="ARBA" id="ARBA00004141"/>
    </source>
</evidence>
<evidence type="ECO:0000256" key="4">
    <source>
        <dbReference type="ARBA" id="ARBA00023136"/>
    </source>
</evidence>
<feature type="transmembrane region" description="Helical" evidence="6">
    <location>
        <begin position="776"/>
        <end position="796"/>
    </location>
</feature>
<dbReference type="Pfam" id="PF13515">
    <property type="entry name" value="FUSC_2"/>
    <property type="match status" value="1"/>
</dbReference>
<dbReference type="GO" id="GO:0016020">
    <property type="term" value="C:membrane"/>
    <property type="evidence" value="ECO:0007669"/>
    <property type="project" value="UniProtKB-SubCell"/>
</dbReference>
<dbReference type="InterPro" id="IPR052430">
    <property type="entry name" value="IVT-Associated"/>
</dbReference>
<reference evidence="8" key="1">
    <citation type="submission" date="2023-06" db="EMBL/GenBank/DDBJ databases">
        <title>Draft genome of Marssonina rosae.</title>
        <authorList>
            <person name="Cheng Q."/>
        </authorList>
    </citation>
    <scope>NUCLEOTIDE SEQUENCE</scope>
    <source>
        <strain evidence="8">R4</strain>
    </source>
</reference>
<feature type="transmembrane region" description="Helical" evidence="6">
    <location>
        <begin position="215"/>
        <end position="233"/>
    </location>
</feature>
<feature type="transmembrane region" description="Helical" evidence="6">
    <location>
        <begin position="816"/>
        <end position="838"/>
    </location>
</feature>
<gene>
    <name evidence="8" type="ORF">QTJ16_005506</name>
</gene>
<feature type="transmembrane region" description="Helical" evidence="6">
    <location>
        <begin position="155"/>
        <end position="180"/>
    </location>
</feature>
<evidence type="ECO:0000256" key="2">
    <source>
        <dbReference type="ARBA" id="ARBA00022692"/>
    </source>
</evidence>
<feature type="transmembrane region" description="Helical" evidence="6">
    <location>
        <begin position="729"/>
        <end position="745"/>
    </location>
</feature>
<keyword evidence="3 6" id="KW-1133">Transmembrane helix</keyword>
<keyword evidence="4 6" id="KW-0472">Membrane</keyword>
<evidence type="ECO:0000259" key="7">
    <source>
        <dbReference type="Pfam" id="PF13515"/>
    </source>
</evidence>
<keyword evidence="2 6" id="KW-0812">Transmembrane</keyword>
<accession>A0AAD9SX36</accession>